<name>A0ABN2C6X0_9ACTN</name>
<evidence type="ECO:0000256" key="2">
    <source>
        <dbReference type="ARBA" id="ARBA00023134"/>
    </source>
</evidence>
<dbReference type="InterPro" id="IPR014721">
    <property type="entry name" value="Ribsml_uS5_D2-typ_fold_subgr"/>
</dbReference>
<keyword evidence="1" id="KW-0547">Nucleotide-binding</keyword>
<comment type="caution">
    <text evidence="4">The sequence shown here is derived from an EMBL/GenBank/DDBJ whole genome shotgun (WGS) entry which is preliminary data.</text>
</comment>
<keyword evidence="2" id="KW-0342">GTP-binding</keyword>
<keyword evidence="5" id="KW-1185">Reference proteome</keyword>
<evidence type="ECO:0000313" key="4">
    <source>
        <dbReference type="EMBL" id="GAA1553579.1"/>
    </source>
</evidence>
<dbReference type="InterPro" id="IPR020568">
    <property type="entry name" value="Ribosomal_Su5_D2-typ_SF"/>
</dbReference>
<dbReference type="SUPFAM" id="SSF54211">
    <property type="entry name" value="Ribosomal protein S5 domain 2-like"/>
    <property type="match status" value="1"/>
</dbReference>
<reference evidence="4 5" key="1">
    <citation type="journal article" date="2019" name="Int. J. Syst. Evol. Microbiol.">
        <title>The Global Catalogue of Microorganisms (GCM) 10K type strain sequencing project: providing services to taxonomists for standard genome sequencing and annotation.</title>
        <authorList>
            <consortium name="The Broad Institute Genomics Platform"/>
            <consortium name="The Broad Institute Genome Sequencing Center for Infectious Disease"/>
            <person name="Wu L."/>
            <person name="Ma J."/>
        </authorList>
    </citation>
    <scope>NUCLEOTIDE SEQUENCE [LARGE SCALE GENOMIC DNA]</scope>
    <source>
        <strain evidence="4 5">JCM 15933</strain>
    </source>
</reference>
<evidence type="ECO:0000259" key="3">
    <source>
        <dbReference type="Pfam" id="PF03764"/>
    </source>
</evidence>
<evidence type="ECO:0000256" key="1">
    <source>
        <dbReference type="ARBA" id="ARBA00022741"/>
    </source>
</evidence>
<feature type="domain" description="Translation elongation factor EFG/EF2" evidence="3">
    <location>
        <begin position="11"/>
        <end position="117"/>
    </location>
</feature>
<evidence type="ECO:0000313" key="5">
    <source>
        <dbReference type="Proteomes" id="UP001501470"/>
    </source>
</evidence>
<organism evidence="4 5">
    <name type="scientific">Dactylosporangium maewongense</name>
    <dbReference type="NCBI Taxonomy" id="634393"/>
    <lineage>
        <taxon>Bacteria</taxon>
        <taxon>Bacillati</taxon>
        <taxon>Actinomycetota</taxon>
        <taxon>Actinomycetes</taxon>
        <taxon>Micromonosporales</taxon>
        <taxon>Micromonosporaceae</taxon>
        <taxon>Dactylosporangium</taxon>
    </lineage>
</organism>
<sequence>MDRRFPPHPVRGVRVRHSPQTGGTCVFADVTVDFEPGPPGFAFTVAEDVRYPGYNNPEALSGYRAALAEGLSDALADRVTGAEVAVTVVLRILVAHKVDSSERSFRTAGHLAVQMAFSHIESQ</sequence>
<protein>
    <recommendedName>
        <fullName evidence="3">Translation elongation factor EFG/EF2 domain-containing protein</fullName>
    </recommendedName>
</protein>
<dbReference type="Gene3D" id="3.30.230.10">
    <property type="match status" value="1"/>
</dbReference>
<proteinExistence type="predicted"/>
<gene>
    <name evidence="4" type="ORF">GCM10009827_087890</name>
</gene>
<dbReference type="EMBL" id="BAAAQD010000023">
    <property type="protein sequence ID" value="GAA1553579.1"/>
    <property type="molecule type" value="Genomic_DNA"/>
</dbReference>
<dbReference type="Pfam" id="PF03764">
    <property type="entry name" value="EFG_IV"/>
    <property type="match status" value="1"/>
</dbReference>
<dbReference type="InterPro" id="IPR005517">
    <property type="entry name" value="Transl_elong_EFG/EF2_IV"/>
</dbReference>
<dbReference type="Proteomes" id="UP001501470">
    <property type="component" value="Unassembled WGS sequence"/>
</dbReference>
<accession>A0ABN2C6X0</accession>